<accession>A0A8S1A3E0</accession>
<dbReference type="OrthoDB" id="7478288at2759"/>
<name>A0A8S1A3E0_ARCPL</name>
<evidence type="ECO:0000313" key="1">
    <source>
        <dbReference type="EMBL" id="CAB3238931.1"/>
    </source>
</evidence>
<sequence>MYMYTAYNVKFRVTLHGKGNKVKDGALNMALSPIAICGRVASYWRRGNNGNCALSAATKVTKLQKAEYHSLIPILIFICKIATFVAKATEVESKYDCENFFVYKTL</sequence>
<dbReference type="EMBL" id="CADEBD010000308">
    <property type="protein sequence ID" value="CAB3238931.1"/>
    <property type="molecule type" value="Genomic_DNA"/>
</dbReference>
<evidence type="ECO:0000313" key="2">
    <source>
        <dbReference type="Proteomes" id="UP000494256"/>
    </source>
</evidence>
<gene>
    <name evidence="1" type="ORF">APLA_LOCUS8399</name>
</gene>
<comment type="caution">
    <text evidence="1">The sequence shown here is derived from an EMBL/GenBank/DDBJ whole genome shotgun (WGS) entry which is preliminary data.</text>
</comment>
<dbReference type="AlphaFoldDB" id="A0A8S1A3E0"/>
<reference evidence="1 2" key="1">
    <citation type="submission" date="2020-04" db="EMBL/GenBank/DDBJ databases">
        <authorList>
            <person name="Wallbank WR R."/>
            <person name="Pardo Diaz C."/>
            <person name="Kozak K."/>
            <person name="Martin S."/>
            <person name="Jiggins C."/>
            <person name="Moest M."/>
            <person name="Warren A I."/>
            <person name="Byers J.R.P. K."/>
            <person name="Montejo-Kovacevich G."/>
            <person name="Yen C E."/>
        </authorList>
    </citation>
    <scope>NUCLEOTIDE SEQUENCE [LARGE SCALE GENOMIC DNA]</scope>
</reference>
<dbReference type="Proteomes" id="UP000494256">
    <property type="component" value="Unassembled WGS sequence"/>
</dbReference>
<organism evidence="1 2">
    <name type="scientific">Arctia plantaginis</name>
    <name type="common">Wood tiger moth</name>
    <name type="synonym">Phalaena plantaginis</name>
    <dbReference type="NCBI Taxonomy" id="874455"/>
    <lineage>
        <taxon>Eukaryota</taxon>
        <taxon>Metazoa</taxon>
        <taxon>Ecdysozoa</taxon>
        <taxon>Arthropoda</taxon>
        <taxon>Hexapoda</taxon>
        <taxon>Insecta</taxon>
        <taxon>Pterygota</taxon>
        <taxon>Neoptera</taxon>
        <taxon>Endopterygota</taxon>
        <taxon>Lepidoptera</taxon>
        <taxon>Glossata</taxon>
        <taxon>Ditrysia</taxon>
        <taxon>Noctuoidea</taxon>
        <taxon>Erebidae</taxon>
        <taxon>Arctiinae</taxon>
        <taxon>Arctia</taxon>
    </lineage>
</organism>
<protein>
    <submittedName>
        <fullName evidence="1">Uncharacterized protein</fullName>
    </submittedName>
</protein>
<proteinExistence type="predicted"/>